<feature type="compositionally biased region" description="Basic and acidic residues" evidence="1">
    <location>
        <begin position="47"/>
        <end position="59"/>
    </location>
</feature>
<dbReference type="SMART" id="SM00298">
    <property type="entry name" value="CHROMO"/>
    <property type="match status" value="1"/>
</dbReference>
<protein>
    <recommendedName>
        <fullName evidence="2">Chromo domain-containing protein</fullName>
    </recommendedName>
</protein>
<name>A0A438GGL9_VITVI</name>
<dbReference type="Gene3D" id="2.40.50.40">
    <property type="match status" value="1"/>
</dbReference>
<sequence length="253" mass="29161">MLEIPNMTEEELLFNFMDNLQRWAEQELRRQGVQDLATAMAVAESLTDYKRGDSSKVESLEDSYAMGGGDEVPRDRNAPKNGSGKTPNDCPKRKVLSAMIEEREQEDEAHMGSMQLLGALQFNPKPSTPKTSLLAGVQVKEEKGERAEVARTHMEEVTKGKVNSMGKRKQHSKHRKRTGLHPSEASREKEVKNILAERVTKRHGVPLVIEYLVRWKGLPKRQVSWEHADALRKFWKHIERFQNEATTRRRWHR</sequence>
<evidence type="ECO:0000256" key="1">
    <source>
        <dbReference type="SAM" id="MobiDB-lite"/>
    </source>
</evidence>
<feature type="compositionally biased region" description="Basic residues" evidence="1">
    <location>
        <begin position="166"/>
        <end position="179"/>
    </location>
</feature>
<dbReference type="EMBL" id="QGNW01000440">
    <property type="protein sequence ID" value="RVW71340.1"/>
    <property type="molecule type" value="Genomic_DNA"/>
</dbReference>
<accession>A0A438GGL9</accession>
<proteinExistence type="predicted"/>
<evidence type="ECO:0000313" key="4">
    <source>
        <dbReference type="Proteomes" id="UP000288805"/>
    </source>
</evidence>
<gene>
    <name evidence="3" type="ORF">CK203_059967</name>
</gene>
<evidence type="ECO:0000259" key="2">
    <source>
        <dbReference type="PROSITE" id="PS50013"/>
    </source>
</evidence>
<dbReference type="InterPro" id="IPR016197">
    <property type="entry name" value="Chromo-like_dom_sf"/>
</dbReference>
<dbReference type="PROSITE" id="PS50013">
    <property type="entry name" value="CHROMO_2"/>
    <property type="match status" value="1"/>
</dbReference>
<reference evidence="3 4" key="1">
    <citation type="journal article" date="2018" name="PLoS Genet.">
        <title>Population sequencing reveals clonal diversity and ancestral inbreeding in the grapevine cultivar Chardonnay.</title>
        <authorList>
            <person name="Roach M.J."/>
            <person name="Johnson D.L."/>
            <person name="Bohlmann J."/>
            <person name="van Vuuren H.J."/>
            <person name="Jones S.J."/>
            <person name="Pretorius I.S."/>
            <person name="Schmidt S.A."/>
            <person name="Borneman A.R."/>
        </authorList>
    </citation>
    <scope>NUCLEOTIDE SEQUENCE [LARGE SCALE GENOMIC DNA]</scope>
    <source>
        <strain evidence="4">cv. Chardonnay</strain>
        <tissue evidence="3">Leaf</tissue>
    </source>
</reference>
<dbReference type="AlphaFoldDB" id="A0A438GGL9"/>
<dbReference type="Pfam" id="PF00385">
    <property type="entry name" value="Chromo"/>
    <property type="match status" value="1"/>
</dbReference>
<dbReference type="InterPro" id="IPR000953">
    <property type="entry name" value="Chromo/chromo_shadow_dom"/>
</dbReference>
<dbReference type="InterPro" id="IPR023780">
    <property type="entry name" value="Chromo_domain"/>
</dbReference>
<feature type="region of interest" description="Disordered" evidence="1">
    <location>
        <begin position="161"/>
        <end position="189"/>
    </location>
</feature>
<comment type="caution">
    <text evidence="3">The sequence shown here is derived from an EMBL/GenBank/DDBJ whole genome shotgun (WGS) entry which is preliminary data.</text>
</comment>
<feature type="region of interest" description="Disordered" evidence="1">
    <location>
        <begin position="44"/>
        <end position="93"/>
    </location>
</feature>
<organism evidence="3 4">
    <name type="scientific">Vitis vinifera</name>
    <name type="common">Grape</name>
    <dbReference type="NCBI Taxonomy" id="29760"/>
    <lineage>
        <taxon>Eukaryota</taxon>
        <taxon>Viridiplantae</taxon>
        <taxon>Streptophyta</taxon>
        <taxon>Embryophyta</taxon>
        <taxon>Tracheophyta</taxon>
        <taxon>Spermatophyta</taxon>
        <taxon>Magnoliopsida</taxon>
        <taxon>eudicotyledons</taxon>
        <taxon>Gunneridae</taxon>
        <taxon>Pentapetalae</taxon>
        <taxon>rosids</taxon>
        <taxon>Vitales</taxon>
        <taxon>Vitaceae</taxon>
        <taxon>Viteae</taxon>
        <taxon>Vitis</taxon>
    </lineage>
</organism>
<feature type="domain" description="Chromo" evidence="2">
    <location>
        <begin position="189"/>
        <end position="253"/>
    </location>
</feature>
<dbReference type="Proteomes" id="UP000288805">
    <property type="component" value="Unassembled WGS sequence"/>
</dbReference>
<evidence type="ECO:0000313" key="3">
    <source>
        <dbReference type="EMBL" id="RVW71340.1"/>
    </source>
</evidence>
<dbReference type="SUPFAM" id="SSF54160">
    <property type="entry name" value="Chromo domain-like"/>
    <property type="match status" value="1"/>
</dbReference>